<accession>A0AAD8VK86</accession>
<evidence type="ECO:0000259" key="1">
    <source>
        <dbReference type="Pfam" id="PF12776"/>
    </source>
</evidence>
<dbReference type="InterPro" id="IPR024752">
    <property type="entry name" value="Myb/SANT-like_dom"/>
</dbReference>
<feature type="domain" description="Myb/SANT-like" evidence="1">
    <location>
        <begin position="47"/>
        <end position="128"/>
    </location>
</feature>
<dbReference type="EMBL" id="JAUUTY010000007">
    <property type="protein sequence ID" value="KAK1607668.1"/>
    <property type="molecule type" value="Genomic_DNA"/>
</dbReference>
<dbReference type="AlphaFoldDB" id="A0AAD8VK86"/>
<sequence length="155" mass="18698">MVSYITEENKRRKKRRIVFMKHFFESTLLALSMEEVPGKKFSRNYTQWTQEMDSALLDVFVEHHNNGDRAQNGWKSHVYRAAIKAVREKCGVDVTKEKIVSRLKFFDKHYEIVSKILSQSEFGWDWKRMSYNLRVMKCGKDMWRLMKKQLHTRTK</sequence>
<dbReference type="PANTHER" id="PTHR46929">
    <property type="entry name" value="EXPRESSED PROTEIN"/>
    <property type="match status" value="1"/>
</dbReference>
<evidence type="ECO:0000313" key="2">
    <source>
        <dbReference type="EMBL" id="KAK1607668.1"/>
    </source>
</evidence>
<dbReference type="Pfam" id="PF12776">
    <property type="entry name" value="Myb_DNA-bind_3"/>
    <property type="match status" value="1"/>
</dbReference>
<gene>
    <name evidence="2" type="ORF">QYE76_031341</name>
</gene>
<dbReference type="Proteomes" id="UP001231189">
    <property type="component" value="Unassembled WGS sequence"/>
</dbReference>
<comment type="caution">
    <text evidence="2">The sequence shown here is derived from an EMBL/GenBank/DDBJ whole genome shotgun (WGS) entry which is preliminary data.</text>
</comment>
<evidence type="ECO:0000313" key="3">
    <source>
        <dbReference type="Proteomes" id="UP001231189"/>
    </source>
</evidence>
<keyword evidence="3" id="KW-1185">Reference proteome</keyword>
<protein>
    <recommendedName>
        <fullName evidence="1">Myb/SANT-like domain-containing protein</fullName>
    </recommendedName>
</protein>
<name>A0AAD8VK86_LOLMU</name>
<organism evidence="2 3">
    <name type="scientific">Lolium multiflorum</name>
    <name type="common">Italian ryegrass</name>
    <name type="synonym">Lolium perenne subsp. multiflorum</name>
    <dbReference type="NCBI Taxonomy" id="4521"/>
    <lineage>
        <taxon>Eukaryota</taxon>
        <taxon>Viridiplantae</taxon>
        <taxon>Streptophyta</taxon>
        <taxon>Embryophyta</taxon>
        <taxon>Tracheophyta</taxon>
        <taxon>Spermatophyta</taxon>
        <taxon>Magnoliopsida</taxon>
        <taxon>Liliopsida</taxon>
        <taxon>Poales</taxon>
        <taxon>Poaceae</taxon>
        <taxon>BOP clade</taxon>
        <taxon>Pooideae</taxon>
        <taxon>Poodae</taxon>
        <taxon>Poeae</taxon>
        <taxon>Poeae Chloroplast Group 2 (Poeae type)</taxon>
        <taxon>Loliodinae</taxon>
        <taxon>Loliinae</taxon>
        <taxon>Lolium</taxon>
    </lineage>
</organism>
<dbReference type="PANTHER" id="PTHR46929:SF15">
    <property type="entry name" value="MYB_SANT-LIKE DOMAIN-CONTAINING PROTEIN"/>
    <property type="match status" value="1"/>
</dbReference>
<reference evidence="2" key="1">
    <citation type="submission" date="2023-07" db="EMBL/GenBank/DDBJ databases">
        <title>A chromosome-level genome assembly of Lolium multiflorum.</title>
        <authorList>
            <person name="Chen Y."/>
            <person name="Copetti D."/>
            <person name="Kolliker R."/>
            <person name="Studer B."/>
        </authorList>
    </citation>
    <scope>NUCLEOTIDE SEQUENCE</scope>
    <source>
        <strain evidence="2">02402/16</strain>
        <tissue evidence="2">Leaf</tissue>
    </source>
</reference>
<proteinExistence type="predicted"/>